<feature type="transmembrane region" description="Helical" evidence="2">
    <location>
        <begin position="262"/>
        <end position="280"/>
    </location>
</feature>
<evidence type="ECO:0000313" key="4">
    <source>
        <dbReference type="Proteomes" id="UP001152300"/>
    </source>
</evidence>
<dbReference type="PANTHER" id="PTHR35184:SF1">
    <property type="entry name" value="INTEGRAL MEMBRANE PROTEIN"/>
    <property type="match status" value="1"/>
</dbReference>
<keyword evidence="2" id="KW-1133">Transmembrane helix</keyword>
<proteinExistence type="predicted"/>
<comment type="caution">
    <text evidence="3">The sequence shown here is derived from an EMBL/GenBank/DDBJ whole genome shotgun (WGS) entry which is preliminary data.</text>
</comment>
<organism evidence="3 4">
    <name type="scientific">Sclerotinia nivalis</name>
    <dbReference type="NCBI Taxonomy" id="352851"/>
    <lineage>
        <taxon>Eukaryota</taxon>
        <taxon>Fungi</taxon>
        <taxon>Dikarya</taxon>
        <taxon>Ascomycota</taxon>
        <taxon>Pezizomycotina</taxon>
        <taxon>Leotiomycetes</taxon>
        <taxon>Helotiales</taxon>
        <taxon>Sclerotiniaceae</taxon>
        <taxon>Sclerotinia</taxon>
    </lineage>
</organism>
<name>A0A9X0DE25_9HELO</name>
<feature type="transmembrane region" description="Helical" evidence="2">
    <location>
        <begin position="31"/>
        <end position="52"/>
    </location>
</feature>
<feature type="region of interest" description="Disordered" evidence="1">
    <location>
        <begin position="335"/>
        <end position="395"/>
    </location>
</feature>
<feature type="transmembrane region" description="Helical" evidence="2">
    <location>
        <begin position="135"/>
        <end position="158"/>
    </location>
</feature>
<gene>
    <name evidence="3" type="ORF">OCU04_012999</name>
</gene>
<protein>
    <recommendedName>
        <fullName evidence="5">Family c-likeg-protein-coupled receptor protein</fullName>
    </recommendedName>
</protein>
<dbReference type="OrthoDB" id="3357002at2759"/>
<dbReference type="Proteomes" id="UP001152300">
    <property type="component" value="Unassembled WGS sequence"/>
</dbReference>
<evidence type="ECO:0000256" key="2">
    <source>
        <dbReference type="SAM" id="Phobius"/>
    </source>
</evidence>
<feature type="transmembrane region" description="Helical" evidence="2">
    <location>
        <begin position="170"/>
        <end position="196"/>
    </location>
</feature>
<dbReference type="InterPro" id="IPR021460">
    <property type="entry name" value="DUF3112"/>
</dbReference>
<reference evidence="3" key="1">
    <citation type="submission" date="2022-11" db="EMBL/GenBank/DDBJ databases">
        <title>Genome Resource of Sclerotinia nivalis Strain SnTB1, a Plant Pathogen Isolated from American Ginseng.</title>
        <authorList>
            <person name="Fan S."/>
        </authorList>
    </citation>
    <scope>NUCLEOTIDE SEQUENCE</scope>
    <source>
        <strain evidence="3">SnTB1</strain>
    </source>
</reference>
<sequence>MASNTTNMSPPYPQRNAIIGLTPTHNIDTPLSTIFMILFLLAAIVHMTLLQINFRRGQKFLMSGMAFGFSFSRVITCILRIVWASYPRNIKLALAAQVFVAAGTILLFLTNIIFTSRLLRAYHAWAWNLWIRITFRAAYVSLFVGLIANISVLVENFFTLDPHVWWIDRVVLLVVSTYFAVYAFMPIPLLALRLLLPPTYLRRKSTDRKPVEKFGTGSFRTKIRLVLFVSVLLTLGAAFRAGTAYRPRGIEDPAWYHNKACFYIFNFGIEIVVLYIYAAMRVDRRFIVPNATKVEGDFRKGGEGGMPVKGEEGKRSVRWERMRGWKGEWREWEVEGEGEEGIFSDRVGEQKGRNDAEEGETETAVGSNASGGVTPEVVGSREDIDVDVDLEKGNK</sequence>
<dbReference type="Pfam" id="PF11309">
    <property type="entry name" value="DUF3112"/>
    <property type="match status" value="1"/>
</dbReference>
<dbReference type="PANTHER" id="PTHR35184">
    <property type="entry name" value="YALI0C10208P"/>
    <property type="match status" value="1"/>
</dbReference>
<feature type="transmembrane region" description="Helical" evidence="2">
    <location>
        <begin position="92"/>
        <end position="114"/>
    </location>
</feature>
<feature type="transmembrane region" description="Helical" evidence="2">
    <location>
        <begin position="64"/>
        <end position="86"/>
    </location>
</feature>
<evidence type="ECO:0000256" key="1">
    <source>
        <dbReference type="SAM" id="MobiDB-lite"/>
    </source>
</evidence>
<dbReference type="AlphaFoldDB" id="A0A9X0DE25"/>
<evidence type="ECO:0000313" key="3">
    <source>
        <dbReference type="EMBL" id="KAJ8058142.1"/>
    </source>
</evidence>
<evidence type="ECO:0008006" key="5">
    <source>
        <dbReference type="Google" id="ProtNLM"/>
    </source>
</evidence>
<feature type="compositionally biased region" description="Basic and acidic residues" evidence="1">
    <location>
        <begin position="379"/>
        <end position="395"/>
    </location>
</feature>
<accession>A0A9X0DE25</accession>
<dbReference type="EMBL" id="JAPEIS010000017">
    <property type="protein sequence ID" value="KAJ8058142.1"/>
    <property type="molecule type" value="Genomic_DNA"/>
</dbReference>
<keyword evidence="2" id="KW-0812">Transmembrane</keyword>
<keyword evidence="2" id="KW-0472">Membrane</keyword>
<keyword evidence="4" id="KW-1185">Reference proteome</keyword>
<feature type="compositionally biased region" description="Basic and acidic residues" evidence="1">
    <location>
        <begin position="346"/>
        <end position="356"/>
    </location>
</feature>
<feature type="transmembrane region" description="Helical" evidence="2">
    <location>
        <begin position="223"/>
        <end position="242"/>
    </location>
</feature>